<dbReference type="SMART" id="SM00448">
    <property type="entry name" value="REC"/>
    <property type="match status" value="1"/>
</dbReference>
<dbReference type="PROSITE" id="PS50109">
    <property type="entry name" value="HIS_KIN"/>
    <property type="match status" value="1"/>
</dbReference>
<comment type="caution">
    <text evidence="9">The sequence shown here is derived from an EMBL/GenBank/DDBJ whole genome shotgun (WGS) entry which is preliminary data.</text>
</comment>
<gene>
    <name evidence="9" type="ORF">TeGR_g9702</name>
</gene>
<dbReference type="SMART" id="SM00387">
    <property type="entry name" value="HATPase_c"/>
    <property type="match status" value="1"/>
</dbReference>
<keyword evidence="4" id="KW-0808">Transferase</keyword>
<dbReference type="InterPro" id="IPR036097">
    <property type="entry name" value="HisK_dim/P_sf"/>
</dbReference>
<sequence>MTCGASDPRLAIALCALFATNSPKSPLIPDEPFYLKRPTKVLYHISLLLAYNVALIYLGPDDFFMNECLVLGNRQQSFLDLCSFIMAPLSACFALNSYLTATTARKDVEIHAVQAFSDNKTKFIDYLSHETRNSLTTVVATAESALHSSPDDPHVVVPRADLEDIVRAAGAAARVVSDVLILEKAEQGKLEMEGSPFAVSSLLKFAQRSYVASAEARGVQLKVRNLSRGKGEIVEGDEHRIGQILGNFVSNAIKFGRSVVTVSASLAGDTLTLRVEDDGAGIDPADIPKLFRDFSQLRAGSLQAGGGSGLGLVICKQLARLHGGDVGCSSGGNSTGSVFWCTVKVKRVKSTASSPRKEEEEEYSRVEFAGSGSKVLLVDDQLTNRKLLQRTLENLGVETASIEVAPGGMQAVELVRRSAIDRYALIFMDHEMPEMNGSEAARAIRALGYMGRLVGLTGNAGKLTTEAFLECGLDSVITKPFRPGDIRSVL</sequence>
<keyword evidence="5" id="KW-0418">Kinase</keyword>
<evidence type="ECO:0000256" key="4">
    <source>
        <dbReference type="ARBA" id="ARBA00022679"/>
    </source>
</evidence>
<dbReference type="InterPro" id="IPR004358">
    <property type="entry name" value="Sig_transdc_His_kin-like_C"/>
</dbReference>
<dbReference type="InterPro" id="IPR011006">
    <property type="entry name" value="CheY-like_superfamily"/>
</dbReference>
<evidence type="ECO:0000256" key="6">
    <source>
        <dbReference type="PROSITE-ProRule" id="PRU00169"/>
    </source>
</evidence>
<dbReference type="Pfam" id="PF02518">
    <property type="entry name" value="HATPase_c"/>
    <property type="match status" value="1"/>
</dbReference>
<keyword evidence="10" id="KW-1185">Reference proteome</keyword>
<reference evidence="9 10" key="1">
    <citation type="journal article" date="2023" name="Commun. Biol.">
        <title>Genome analysis of Parmales, the sister group of diatoms, reveals the evolutionary specialization of diatoms from phago-mixotrophs to photoautotrophs.</title>
        <authorList>
            <person name="Ban H."/>
            <person name="Sato S."/>
            <person name="Yoshikawa S."/>
            <person name="Yamada K."/>
            <person name="Nakamura Y."/>
            <person name="Ichinomiya M."/>
            <person name="Sato N."/>
            <person name="Blanc-Mathieu R."/>
            <person name="Endo H."/>
            <person name="Kuwata A."/>
            <person name="Ogata H."/>
        </authorList>
    </citation>
    <scope>NUCLEOTIDE SEQUENCE [LARGE SCALE GENOMIC DNA]</scope>
</reference>
<evidence type="ECO:0000256" key="2">
    <source>
        <dbReference type="ARBA" id="ARBA00012438"/>
    </source>
</evidence>
<dbReference type="Gene3D" id="3.40.50.2300">
    <property type="match status" value="1"/>
</dbReference>
<dbReference type="EC" id="2.7.13.3" evidence="2"/>
<evidence type="ECO:0000256" key="5">
    <source>
        <dbReference type="ARBA" id="ARBA00022777"/>
    </source>
</evidence>
<dbReference type="SUPFAM" id="SSF47384">
    <property type="entry name" value="Homodimeric domain of signal transducing histidine kinase"/>
    <property type="match status" value="1"/>
</dbReference>
<dbReference type="PANTHER" id="PTHR43047">
    <property type="entry name" value="TWO-COMPONENT HISTIDINE PROTEIN KINASE"/>
    <property type="match status" value="1"/>
</dbReference>
<dbReference type="PRINTS" id="PR00344">
    <property type="entry name" value="BCTRLSENSOR"/>
</dbReference>
<dbReference type="InterPro" id="IPR001789">
    <property type="entry name" value="Sig_transdc_resp-reg_receiver"/>
</dbReference>
<feature type="modified residue" description="4-aspartylphosphate" evidence="6">
    <location>
        <position position="429"/>
    </location>
</feature>
<evidence type="ECO:0000256" key="3">
    <source>
        <dbReference type="ARBA" id="ARBA00022553"/>
    </source>
</evidence>
<dbReference type="SUPFAM" id="SSF55874">
    <property type="entry name" value="ATPase domain of HSP90 chaperone/DNA topoisomerase II/histidine kinase"/>
    <property type="match status" value="1"/>
</dbReference>
<comment type="catalytic activity">
    <reaction evidence="1">
        <text>ATP + protein L-histidine = ADP + protein N-phospho-L-histidine.</text>
        <dbReference type="EC" id="2.7.13.3"/>
    </reaction>
</comment>
<feature type="domain" description="Response regulatory" evidence="8">
    <location>
        <begin position="374"/>
        <end position="490"/>
    </location>
</feature>
<dbReference type="SMART" id="SM00388">
    <property type="entry name" value="HisKA"/>
    <property type="match status" value="1"/>
</dbReference>
<dbReference type="EMBL" id="BRYB01006130">
    <property type="protein sequence ID" value="GMI33876.1"/>
    <property type="molecule type" value="Genomic_DNA"/>
</dbReference>
<dbReference type="Proteomes" id="UP001165060">
    <property type="component" value="Unassembled WGS sequence"/>
</dbReference>
<feature type="domain" description="Histidine kinase" evidence="7">
    <location>
        <begin position="126"/>
        <end position="347"/>
    </location>
</feature>
<dbReference type="PANTHER" id="PTHR43047:SF66">
    <property type="entry name" value="HISKA"/>
    <property type="match status" value="1"/>
</dbReference>
<dbReference type="Gene3D" id="1.10.287.130">
    <property type="match status" value="1"/>
</dbReference>
<dbReference type="InterPro" id="IPR005467">
    <property type="entry name" value="His_kinase_dom"/>
</dbReference>
<dbReference type="Pfam" id="PF00072">
    <property type="entry name" value="Response_reg"/>
    <property type="match status" value="1"/>
</dbReference>
<evidence type="ECO:0000313" key="10">
    <source>
        <dbReference type="Proteomes" id="UP001165060"/>
    </source>
</evidence>
<accession>A0ABQ6MUR7</accession>
<evidence type="ECO:0000313" key="9">
    <source>
        <dbReference type="EMBL" id="GMI33876.1"/>
    </source>
</evidence>
<protein>
    <recommendedName>
        <fullName evidence="2">histidine kinase</fullName>
        <ecNumber evidence="2">2.7.13.3</ecNumber>
    </recommendedName>
</protein>
<evidence type="ECO:0000256" key="1">
    <source>
        <dbReference type="ARBA" id="ARBA00000085"/>
    </source>
</evidence>
<keyword evidence="3 6" id="KW-0597">Phosphoprotein</keyword>
<dbReference type="SUPFAM" id="SSF52172">
    <property type="entry name" value="CheY-like"/>
    <property type="match status" value="1"/>
</dbReference>
<evidence type="ECO:0000259" key="7">
    <source>
        <dbReference type="PROSITE" id="PS50109"/>
    </source>
</evidence>
<dbReference type="Gene3D" id="3.30.565.10">
    <property type="entry name" value="Histidine kinase-like ATPase, C-terminal domain"/>
    <property type="match status" value="1"/>
</dbReference>
<name>A0ABQ6MUR7_9STRA</name>
<dbReference type="InterPro" id="IPR003661">
    <property type="entry name" value="HisK_dim/P_dom"/>
</dbReference>
<dbReference type="InterPro" id="IPR036890">
    <property type="entry name" value="HATPase_C_sf"/>
</dbReference>
<proteinExistence type="predicted"/>
<dbReference type="CDD" id="cd17546">
    <property type="entry name" value="REC_hyHK_CKI1_RcsC-like"/>
    <property type="match status" value="1"/>
</dbReference>
<organism evidence="9 10">
    <name type="scientific">Tetraparma gracilis</name>
    <dbReference type="NCBI Taxonomy" id="2962635"/>
    <lineage>
        <taxon>Eukaryota</taxon>
        <taxon>Sar</taxon>
        <taxon>Stramenopiles</taxon>
        <taxon>Ochrophyta</taxon>
        <taxon>Bolidophyceae</taxon>
        <taxon>Parmales</taxon>
        <taxon>Triparmaceae</taxon>
        <taxon>Tetraparma</taxon>
    </lineage>
</organism>
<dbReference type="Pfam" id="PF00512">
    <property type="entry name" value="HisKA"/>
    <property type="match status" value="1"/>
</dbReference>
<evidence type="ECO:0000259" key="8">
    <source>
        <dbReference type="PROSITE" id="PS50110"/>
    </source>
</evidence>
<dbReference type="InterPro" id="IPR003594">
    <property type="entry name" value="HATPase_dom"/>
</dbReference>
<dbReference type="PROSITE" id="PS50110">
    <property type="entry name" value="RESPONSE_REGULATORY"/>
    <property type="match status" value="1"/>
</dbReference>